<evidence type="ECO:0000259" key="9">
    <source>
        <dbReference type="Pfam" id="PF02224"/>
    </source>
</evidence>
<reference evidence="11" key="1">
    <citation type="submission" date="2018-02" db="EMBL/GenBank/DDBJ databases">
        <title>Genome sequence of Candidatus Liberibacter europaeus.</title>
        <authorList>
            <person name="Frampton R.A."/>
            <person name="Thompson S.M."/>
            <person name="David C."/>
            <person name="Addison S.M."/>
            <person name="Smith G.R."/>
        </authorList>
    </citation>
    <scope>NUCLEOTIDE SEQUENCE [LARGE SCALE GENOMIC DNA]</scope>
</reference>
<comment type="catalytic activity">
    <reaction evidence="6 8">
        <text>dCMP + ATP = dCDP + ADP</text>
        <dbReference type="Rhea" id="RHEA:25094"/>
        <dbReference type="ChEBI" id="CHEBI:30616"/>
        <dbReference type="ChEBI" id="CHEBI:57566"/>
        <dbReference type="ChEBI" id="CHEBI:58593"/>
        <dbReference type="ChEBI" id="CHEBI:456216"/>
        <dbReference type="EC" id="2.7.4.25"/>
    </reaction>
</comment>
<dbReference type="SUPFAM" id="SSF52540">
    <property type="entry name" value="P-loop containing nucleoside triphosphate hydrolases"/>
    <property type="match status" value="1"/>
</dbReference>
<evidence type="ECO:0000256" key="8">
    <source>
        <dbReference type="HAMAP-Rule" id="MF_00238"/>
    </source>
</evidence>
<gene>
    <name evidence="8" type="primary">cmk</name>
    <name evidence="10" type="ORF">C4617_00605</name>
</gene>
<dbReference type="HAMAP" id="MF_00238">
    <property type="entry name" value="Cytidyl_kinase_type1"/>
    <property type="match status" value="1"/>
</dbReference>
<dbReference type="CDD" id="cd02020">
    <property type="entry name" value="CMPK"/>
    <property type="match status" value="1"/>
</dbReference>
<dbReference type="InterPro" id="IPR027417">
    <property type="entry name" value="P-loop_NTPase"/>
</dbReference>
<dbReference type="InterPro" id="IPR003136">
    <property type="entry name" value="Cytidylate_kin"/>
</dbReference>
<dbReference type="GO" id="GO:0005737">
    <property type="term" value="C:cytoplasm"/>
    <property type="evidence" value="ECO:0007669"/>
    <property type="project" value="UniProtKB-SubCell"/>
</dbReference>
<dbReference type="GO" id="GO:0006220">
    <property type="term" value="P:pyrimidine nucleotide metabolic process"/>
    <property type="evidence" value="ECO:0007669"/>
    <property type="project" value="UniProtKB-UniRule"/>
</dbReference>
<dbReference type="GO" id="GO:0005524">
    <property type="term" value="F:ATP binding"/>
    <property type="evidence" value="ECO:0007669"/>
    <property type="project" value="UniProtKB-UniRule"/>
</dbReference>
<feature type="binding site" evidence="8">
    <location>
        <begin position="9"/>
        <end position="17"/>
    </location>
    <ligand>
        <name>ATP</name>
        <dbReference type="ChEBI" id="CHEBI:30616"/>
    </ligand>
</feature>
<comment type="caution">
    <text evidence="10">The sequence shown here is derived from an EMBL/GenBank/DDBJ whole genome shotgun (WGS) entry which is preliminary data.</text>
</comment>
<keyword evidence="8" id="KW-0963">Cytoplasm</keyword>
<keyword evidence="2 8" id="KW-0808">Transferase</keyword>
<dbReference type="Proteomes" id="UP000240811">
    <property type="component" value="Unassembled WGS sequence"/>
</dbReference>
<evidence type="ECO:0000256" key="3">
    <source>
        <dbReference type="ARBA" id="ARBA00022741"/>
    </source>
</evidence>
<dbReference type="Gene3D" id="3.40.50.300">
    <property type="entry name" value="P-loop containing nucleotide triphosphate hydrolases"/>
    <property type="match status" value="1"/>
</dbReference>
<evidence type="ECO:0000256" key="2">
    <source>
        <dbReference type="ARBA" id="ARBA00022679"/>
    </source>
</evidence>
<name>A0A2T4VYX2_9HYPH</name>
<dbReference type="Pfam" id="PF02224">
    <property type="entry name" value="Cytidylate_kin"/>
    <property type="match status" value="1"/>
</dbReference>
<organism evidence="10 11">
    <name type="scientific">Candidatus Liberibacter europaeus</name>
    <dbReference type="NCBI Taxonomy" id="744859"/>
    <lineage>
        <taxon>Bacteria</taxon>
        <taxon>Pseudomonadati</taxon>
        <taxon>Pseudomonadota</taxon>
        <taxon>Alphaproteobacteria</taxon>
        <taxon>Hyphomicrobiales</taxon>
        <taxon>Rhizobiaceae</taxon>
        <taxon>Liberibacter</taxon>
    </lineage>
</organism>
<dbReference type="GO" id="GO:0036430">
    <property type="term" value="F:CMP kinase activity"/>
    <property type="evidence" value="ECO:0007669"/>
    <property type="project" value="RHEA"/>
</dbReference>
<protein>
    <recommendedName>
        <fullName evidence="8">Cytidylate kinase</fullName>
        <shortName evidence="8">CK</shortName>
        <ecNumber evidence="8">2.7.4.25</ecNumber>
    </recommendedName>
    <alternativeName>
        <fullName evidence="8">Cytidine monophosphate kinase</fullName>
        <shortName evidence="8">CMP kinase</shortName>
    </alternativeName>
</protein>
<dbReference type="EC" id="2.7.4.25" evidence="8"/>
<dbReference type="InterPro" id="IPR011994">
    <property type="entry name" value="Cytidylate_kinase_dom"/>
</dbReference>
<evidence type="ECO:0000256" key="4">
    <source>
        <dbReference type="ARBA" id="ARBA00022777"/>
    </source>
</evidence>
<comment type="subcellular location">
    <subcellularLocation>
        <location evidence="8">Cytoplasm</location>
    </subcellularLocation>
</comment>
<comment type="catalytic activity">
    <reaction evidence="7 8">
        <text>CMP + ATP = CDP + ADP</text>
        <dbReference type="Rhea" id="RHEA:11600"/>
        <dbReference type="ChEBI" id="CHEBI:30616"/>
        <dbReference type="ChEBI" id="CHEBI:58069"/>
        <dbReference type="ChEBI" id="CHEBI:60377"/>
        <dbReference type="ChEBI" id="CHEBI:456216"/>
        <dbReference type="EC" id="2.7.4.25"/>
    </reaction>
</comment>
<evidence type="ECO:0000256" key="6">
    <source>
        <dbReference type="ARBA" id="ARBA00047615"/>
    </source>
</evidence>
<keyword evidence="3 8" id="KW-0547">Nucleotide-binding</keyword>
<evidence type="ECO:0000256" key="7">
    <source>
        <dbReference type="ARBA" id="ARBA00048478"/>
    </source>
</evidence>
<feature type="domain" description="Cytidylate kinase" evidence="9">
    <location>
        <begin position="5"/>
        <end position="198"/>
    </location>
</feature>
<accession>A0A2T4VYX2</accession>
<dbReference type="AlphaFoldDB" id="A0A2T4VYX2"/>
<proteinExistence type="inferred from homology"/>
<evidence type="ECO:0000313" key="10">
    <source>
        <dbReference type="EMBL" id="PTL86953.1"/>
    </source>
</evidence>
<keyword evidence="5 8" id="KW-0067">ATP-binding</keyword>
<keyword evidence="4 8" id="KW-0418">Kinase</keyword>
<evidence type="ECO:0000256" key="1">
    <source>
        <dbReference type="ARBA" id="ARBA00009427"/>
    </source>
</evidence>
<evidence type="ECO:0000256" key="5">
    <source>
        <dbReference type="ARBA" id="ARBA00022840"/>
    </source>
</evidence>
<comment type="similarity">
    <text evidence="1 8">Belongs to the cytidylate kinase family. Type 1 subfamily.</text>
</comment>
<sequence length="211" mass="23200">MGIVVAIDGTAAAGKGVLSRFIAHEYGFHYLDTGLIYRAVAQNVLDEGIPLDNELEIAKMAGKIVLSQLDKANLSSYEVARVASEISAIPSVRHELIEVQRSFSKLEPGAVLDGRDIGTVICPDAIVKFYVTASLNVRALRRHKEMVADGEQVDYDFVRESLKKRDYQDKNRVCCPLIQDASAYFFDTSSMSISVMCKVAKGLIDTRLHSG</sequence>
<dbReference type="NCBIfam" id="TIGR00017">
    <property type="entry name" value="cmk"/>
    <property type="match status" value="1"/>
</dbReference>
<dbReference type="GO" id="GO:0036431">
    <property type="term" value="F:dCMP kinase activity"/>
    <property type="evidence" value="ECO:0007669"/>
    <property type="project" value="InterPro"/>
</dbReference>
<dbReference type="EMBL" id="PSQJ01000001">
    <property type="protein sequence ID" value="PTL86953.1"/>
    <property type="molecule type" value="Genomic_DNA"/>
</dbReference>
<evidence type="ECO:0000313" key="11">
    <source>
        <dbReference type="Proteomes" id="UP000240811"/>
    </source>
</evidence>